<dbReference type="SUPFAM" id="SSF56014">
    <property type="entry name" value="Nitrite and sulphite reductase 4Fe-4S domain-like"/>
    <property type="match status" value="1"/>
</dbReference>
<keyword evidence="2" id="KW-0408">Iron</keyword>
<evidence type="ECO:0000313" key="5">
    <source>
        <dbReference type="EMBL" id="EQD34059.1"/>
    </source>
</evidence>
<organism evidence="5">
    <name type="scientific">mine drainage metagenome</name>
    <dbReference type="NCBI Taxonomy" id="410659"/>
    <lineage>
        <taxon>unclassified sequences</taxon>
        <taxon>metagenomes</taxon>
        <taxon>ecological metagenomes</taxon>
    </lineage>
</organism>
<dbReference type="InterPro" id="IPR045169">
    <property type="entry name" value="NO2/SO3_Rdtase_4Fe4S_prot"/>
</dbReference>
<dbReference type="Gene3D" id="3.30.413.10">
    <property type="entry name" value="Sulfite Reductase Hemoprotein, domain 1"/>
    <property type="match status" value="1"/>
</dbReference>
<feature type="domain" description="Nitrite/sulphite reductase 4Fe-4S" evidence="4">
    <location>
        <begin position="2"/>
        <end position="103"/>
    </location>
</feature>
<protein>
    <submittedName>
        <fullName evidence="5">Sulfite reductase (NADPH)</fullName>
    </submittedName>
</protein>
<dbReference type="GO" id="GO:0000103">
    <property type="term" value="P:sulfate assimilation"/>
    <property type="evidence" value="ECO:0007669"/>
    <property type="project" value="TreeGrafter"/>
</dbReference>
<dbReference type="EMBL" id="AUZX01013927">
    <property type="protein sequence ID" value="EQD34059.1"/>
    <property type="molecule type" value="Genomic_DNA"/>
</dbReference>
<proteinExistence type="predicted"/>
<evidence type="ECO:0000256" key="3">
    <source>
        <dbReference type="ARBA" id="ARBA00023014"/>
    </source>
</evidence>
<dbReference type="Pfam" id="PF01077">
    <property type="entry name" value="NIR_SIR"/>
    <property type="match status" value="1"/>
</dbReference>
<dbReference type="AlphaFoldDB" id="T0ZZ74"/>
<keyword evidence="3" id="KW-0411">Iron-sulfur</keyword>
<name>T0ZZ74_9ZZZZ</name>
<gene>
    <name evidence="5" type="ORF">B1A_18879</name>
</gene>
<feature type="non-terminal residue" evidence="5">
    <location>
        <position position="168"/>
    </location>
</feature>
<dbReference type="PANTHER" id="PTHR11493">
    <property type="entry name" value="SULFITE REDUCTASE [NADPH] SUBUNIT BETA-RELATED"/>
    <property type="match status" value="1"/>
</dbReference>
<keyword evidence="1" id="KW-0479">Metal-binding</keyword>
<dbReference type="GO" id="GO:0050311">
    <property type="term" value="F:sulfite reductase (ferredoxin) activity"/>
    <property type="evidence" value="ECO:0007669"/>
    <property type="project" value="TreeGrafter"/>
</dbReference>
<dbReference type="GO" id="GO:0016002">
    <property type="term" value="F:sulfite reductase activity"/>
    <property type="evidence" value="ECO:0007669"/>
    <property type="project" value="TreeGrafter"/>
</dbReference>
<reference evidence="5" key="1">
    <citation type="submission" date="2013-08" db="EMBL/GenBank/DDBJ databases">
        <authorList>
            <person name="Mendez C."/>
            <person name="Richter M."/>
            <person name="Ferrer M."/>
            <person name="Sanchez J."/>
        </authorList>
    </citation>
    <scope>NUCLEOTIDE SEQUENCE</scope>
</reference>
<evidence type="ECO:0000256" key="1">
    <source>
        <dbReference type="ARBA" id="ARBA00022723"/>
    </source>
</evidence>
<dbReference type="GO" id="GO:0020037">
    <property type="term" value="F:heme binding"/>
    <property type="evidence" value="ECO:0007669"/>
    <property type="project" value="InterPro"/>
</dbReference>
<dbReference type="GO" id="GO:0046872">
    <property type="term" value="F:metal ion binding"/>
    <property type="evidence" value="ECO:0007669"/>
    <property type="project" value="UniProtKB-KW"/>
</dbReference>
<dbReference type="GO" id="GO:0051536">
    <property type="term" value="F:iron-sulfur cluster binding"/>
    <property type="evidence" value="ECO:0007669"/>
    <property type="project" value="UniProtKB-KW"/>
</dbReference>
<dbReference type="GO" id="GO:0009337">
    <property type="term" value="C:sulfite reductase complex (NADPH)"/>
    <property type="evidence" value="ECO:0007669"/>
    <property type="project" value="TreeGrafter"/>
</dbReference>
<comment type="caution">
    <text evidence="5">The sequence shown here is derived from an EMBL/GenBank/DDBJ whole genome shotgun (WGS) entry which is preliminary data.</text>
</comment>
<accession>T0ZZ74</accession>
<dbReference type="PANTHER" id="PTHR11493:SF54">
    <property type="entry name" value="ANAEROBIC SULFITE REDUCTASE SUBUNIT C"/>
    <property type="match status" value="1"/>
</dbReference>
<reference evidence="5" key="2">
    <citation type="journal article" date="2014" name="ISME J.">
        <title>Microbial stratification in low pH oxic and suboxic macroscopic growths along an acid mine drainage.</title>
        <authorList>
            <person name="Mendez-Garcia C."/>
            <person name="Mesa V."/>
            <person name="Sprenger R.R."/>
            <person name="Richter M."/>
            <person name="Diez M.S."/>
            <person name="Solano J."/>
            <person name="Bargiela R."/>
            <person name="Golyshina O.V."/>
            <person name="Manteca A."/>
            <person name="Ramos J.L."/>
            <person name="Gallego J.R."/>
            <person name="Llorente I."/>
            <person name="Martins Dos Santos V.A."/>
            <person name="Jensen O.N."/>
            <person name="Pelaez A.I."/>
            <person name="Sanchez J."/>
            <person name="Ferrer M."/>
        </authorList>
    </citation>
    <scope>NUCLEOTIDE SEQUENCE</scope>
</reference>
<dbReference type="InterPro" id="IPR006067">
    <property type="entry name" value="NO2/SO3_Rdtase_4Fe4S_dom"/>
</dbReference>
<evidence type="ECO:0000256" key="2">
    <source>
        <dbReference type="ARBA" id="ARBA00023004"/>
    </source>
</evidence>
<sequence>MDNCIDVLSHDLGIVVDNENSQIIRLYVGGGLGRSGTDESTFARLGDLLGEIDIESLFAFTDAIIELQRDLGDRNDRAHARLKYLIARIGVDEFRRLVEEKVDIRFQPAEKDLFLATNDHLGLTRNKFNNSYALGIKLPSGRIADTAPINHRTAISTIVQRYRPNLAV</sequence>
<evidence type="ECO:0000259" key="4">
    <source>
        <dbReference type="Pfam" id="PF01077"/>
    </source>
</evidence>
<dbReference type="InterPro" id="IPR045854">
    <property type="entry name" value="NO2/SO3_Rdtase_4Fe4S_sf"/>
</dbReference>